<feature type="domain" description="Glycosyl hydrolase family 32 C-terminal" evidence="9">
    <location>
        <begin position="851"/>
        <end position="1004"/>
    </location>
</feature>
<dbReference type="Gene3D" id="2.60.40.1080">
    <property type="match status" value="1"/>
</dbReference>
<dbReference type="CDD" id="cd18622">
    <property type="entry name" value="GH32_Inu-like"/>
    <property type="match status" value="1"/>
</dbReference>
<keyword evidence="4" id="KW-0812">Transmembrane</keyword>
<evidence type="ECO:0000256" key="5">
    <source>
        <dbReference type="SAM" id="SignalP"/>
    </source>
</evidence>
<dbReference type="InterPro" id="IPR010496">
    <property type="entry name" value="AL/BT2_dom"/>
</dbReference>
<dbReference type="Pfam" id="PF00251">
    <property type="entry name" value="Glyco_hydro_32N"/>
    <property type="match status" value="1"/>
</dbReference>
<sequence>MIKKLLSFVLVFSLFFTNLTFVNASNMPDEKTNVPDGTFESKLEAKELFDFVSKSNGEVTSNEDGIVLSKNADADHHALLNKGDKYKSFIYEGDVKLIDGISAGLVIGVADQENVANSWYAINFNTEETLNRARLFKVENDVTNYAYITSDEASLIDFSDTVHMYIEFDEIGNYVFKLSNNVTNEVIKTGKVDNWSGGYIGLLTFDSSAIFSNIKITDTSNSDNLKTNLDGIKENDNYRISDIGITGNSNGVNDVFLLSETDGDNFVYEADVKFNERCGAASLVFRASEDLNNKSMYVANINGASGEVRLFKFGQDDNYDLARSQFIALDENDEYHLKITVIDKHIVYYINGQLVINTADYTMNDRNEDSHYGQNDALTSGKFGLLTWNGNVTYQNIEYTPIDDTNSPQLDNLSVESINGKVDKQIAFSKGQYVYITYVTNSTTAVSLIPEIKNDSEIVATDENGEIVDINNLPVTKDLQTYTLTVRNGNSKVLYRIRVHRMQVDESYYNEDYRGQYHYSVKDGWGNDPNGMVYYKGKYHLFYQYYDSPNWGPMHWAHATSTDLIHWEEQSIQFYPDEYGTMYSGCAVIANHETAPAIFNEGEEGLVFFITSNGGNGGDIQKITAAYSKDGETFHKYDEGKVLINWTDDSLKNTAFRDPKVFRYENKWFMVIAGGPLRIYSSDDLVNWQVESVYGDLHTECPDLYPLVVKDENNQETGEVKWVLDRGGRKYKIGDFKQVNGNWSFVPDEQYASTNAGGMGNEDNDGIMNFGPDSYAAMTYYMGDFGTADNFKAQDIIAINWMNTWDSGFNNAIPNANGNTIFNGTFNLQLKLGIKKDSYGKYYLTQTPIDEYKTLRDEANKVELNDITINETNNPLNNFSGDNYEIVANLKPDSTCSEVGFKVRTGYDQETVIKYNLENKQLTIDRLKSGVIVVEGERLNVCSQNVELNADGSIDLHIYVDRSSVEVFTNDYTVAGAMQIFASPVSKGLSVYSIDGNATGNITIYPMKTIWTDKLTPTKPLSVGIDKTNINGYVGDEFTLNSWVSPAELSQDLIYTVDNNDVISLEQDGSQAALKALKAGEATITVAAKQNPNITKECLVHIYENNFKTNLSDFEAVAGNWYVDDETYVASYNDNGFMFANKISTNKFKYEIDATYQTGILNFIFQSQTKNVWNGCYSLQLNGNTVRLFDFKDDYTFTSTNNLVIAPDNKYHIEINVDGNKIVALVNGVEYINHVISESDRQYDEGYVGLGIYNTNAKYQNFYITTDTPITQITSKIPDLYPVINADLEDIKALLPTMVTVAGDDNLNKKEMAEIMWDLDIIDVNVPGTYSVTGTIANGVTTTVKVITRSNKALADLVAKTYNEKDYTSNSYKEYLLALDSAKEVLNTDDSSQKEIDTAYLNLQLAIENLIPINSINKTALKIALDLANAITDKDLANVVPVVVNEFKQARDKANEVYNDANASQDEVDAAFDRLASIMQKLEFFKGDKTALKAFIDKVSDLEGAKYTEATWTPFETELNEAIVVYEDENAMQEEVNNAYNELVTAFLKLRLIPDKSLLEDLINQANGLNSANYTKATFDGLTKALNEAKAVFVNPNATQVEVDNAKAELEKAMANLQTVNNGDTTVSVKTGDESLVGMFAGITLLSIAGYALLRRKED</sequence>
<dbReference type="NCBIfam" id="TIGR01167">
    <property type="entry name" value="LPXTG_anchor"/>
    <property type="match status" value="1"/>
</dbReference>
<dbReference type="Gene3D" id="2.60.120.560">
    <property type="entry name" value="Exo-inulinase, domain 1"/>
    <property type="match status" value="4"/>
</dbReference>
<dbReference type="RefSeq" id="WP_303885551.1">
    <property type="nucleotide sequence ID" value="NZ_JAGZCC010000002.1"/>
</dbReference>
<evidence type="ECO:0000259" key="9">
    <source>
        <dbReference type="Pfam" id="PF08244"/>
    </source>
</evidence>
<feature type="domain" description="Glycosyl hydrolase family 32 N-terminal" evidence="6">
    <location>
        <begin position="518"/>
        <end position="834"/>
    </location>
</feature>
<evidence type="ECO:0000259" key="7">
    <source>
        <dbReference type="Pfam" id="PF06439"/>
    </source>
</evidence>
<dbReference type="PANTHER" id="PTHR42800">
    <property type="entry name" value="EXOINULINASE INUD (AFU_ORTHOLOGUE AFUA_5G00480)"/>
    <property type="match status" value="1"/>
</dbReference>
<feature type="domain" description="Bacterial Ig-like" evidence="8">
    <location>
        <begin position="1294"/>
        <end position="1339"/>
    </location>
</feature>
<dbReference type="InterPro" id="IPR011081">
    <property type="entry name" value="Big_4"/>
</dbReference>
<feature type="transmembrane region" description="Helical" evidence="4">
    <location>
        <begin position="1636"/>
        <end position="1654"/>
    </location>
</feature>
<dbReference type="Gene3D" id="2.115.10.20">
    <property type="entry name" value="Glycosyl hydrolase domain, family 43"/>
    <property type="match status" value="1"/>
</dbReference>
<dbReference type="Pfam" id="PF06439">
    <property type="entry name" value="3keto-disac_hyd"/>
    <property type="match status" value="1"/>
</dbReference>
<keyword evidence="4" id="KW-1133">Transmembrane helix</keyword>
<dbReference type="SUPFAM" id="SSF75005">
    <property type="entry name" value="Arabinanase/levansucrase/invertase"/>
    <property type="match status" value="1"/>
</dbReference>
<evidence type="ECO:0000259" key="8">
    <source>
        <dbReference type="Pfam" id="PF07532"/>
    </source>
</evidence>
<keyword evidence="5" id="KW-0732">Signal</keyword>
<keyword evidence="2" id="KW-0378">Hydrolase</keyword>
<feature type="chain" id="PRO_5037138977" evidence="5">
    <location>
        <begin position="25"/>
        <end position="1659"/>
    </location>
</feature>
<evidence type="ECO:0000256" key="2">
    <source>
        <dbReference type="ARBA" id="ARBA00022801"/>
    </source>
</evidence>
<dbReference type="SUPFAM" id="SSF49899">
    <property type="entry name" value="Concanavalin A-like lectins/glucanases"/>
    <property type="match status" value="1"/>
</dbReference>
<name>A0A943EFJ0_9FIRM</name>
<dbReference type="SUPFAM" id="SSF49373">
    <property type="entry name" value="Invasin/intimin cell-adhesion fragments"/>
    <property type="match status" value="1"/>
</dbReference>
<dbReference type="InterPro" id="IPR023296">
    <property type="entry name" value="Glyco_hydro_beta-prop_sf"/>
</dbReference>
<dbReference type="InterPro" id="IPR013320">
    <property type="entry name" value="ConA-like_dom_sf"/>
</dbReference>
<evidence type="ECO:0000259" key="6">
    <source>
        <dbReference type="Pfam" id="PF00251"/>
    </source>
</evidence>
<evidence type="ECO:0000256" key="4">
    <source>
        <dbReference type="SAM" id="Phobius"/>
    </source>
</evidence>
<dbReference type="Proteomes" id="UP000751224">
    <property type="component" value="Unassembled WGS sequence"/>
</dbReference>
<gene>
    <name evidence="10" type="ORF">KHX14_00460</name>
</gene>
<comment type="caution">
    <text evidence="10">The sequence shown here is derived from an EMBL/GenBank/DDBJ whole genome shotgun (WGS) entry which is preliminary data.</text>
</comment>
<proteinExistence type="inferred from homology"/>
<reference evidence="10" key="1">
    <citation type="submission" date="2021-02" db="EMBL/GenBank/DDBJ databases">
        <title>Infant gut strain persistence is associated with maternal origin, phylogeny, and functional potential including surface adhesion and iron acquisition.</title>
        <authorList>
            <person name="Lou Y.C."/>
        </authorList>
    </citation>
    <scope>NUCLEOTIDE SEQUENCE</scope>
    <source>
        <strain evidence="10">L3_108_000G1_dasL3_108_000G1_metabat.metabat.11</strain>
    </source>
</reference>
<evidence type="ECO:0000313" key="11">
    <source>
        <dbReference type="Proteomes" id="UP000751224"/>
    </source>
</evidence>
<evidence type="ECO:0000256" key="1">
    <source>
        <dbReference type="ARBA" id="ARBA00009902"/>
    </source>
</evidence>
<dbReference type="PANTHER" id="PTHR42800:SF1">
    <property type="entry name" value="EXOINULINASE INUD (AFU_ORTHOLOGUE AFUA_5G00480)"/>
    <property type="match status" value="1"/>
</dbReference>
<accession>A0A943EFJ0</accession>
<protein>
    <submittedName>
        <fullName evidence="10">GH32 C-terminal domain-containing protein</fullName>
    </submittedName>
</protein>
<evidence type="ECO:0000256" key="3">
    <source>
        <dbReference type="ARBA" id="ARBA00023295"/>
    </source>
</evidence>
<dbReference type="GO" id="GO:0005987">
    <property type="term" value="P:sucrose catabolic process"/>
    <property type="evidence" value="ECO:0007669"/>
    <property type="project" value="TreeGrafter"/>
</dbReference>
<dbReference type="InterPro" id="IPR013189">
    <property type="entry name" value="Glyco_hydro_32_C"/>
</dbReference>
<dbReference type="SMART" id="SM00640">
    <property type="entry name" value="Glyco_32"/>
    <property type="match status" value="1"/>
</dbReference>
<dbReference type="InterPro" id="IPR013148">
    <property type="entry name" value="Glyco_hydro_32_N"/>
</dbReference>
<comment type="similarity">
    <text evidence="1">Belongs to the glycosyl hydrolase 32 family.</text>
</comment>
<dbReference type="EMBL" id="JAGZCC010000002">
    <property type="protein sequence ID" value="MBS5587279.1"/>
    <property type="molecule type" value="Genomic_DNA"/>
</dbReference>
<dbReference type="GO" id="GO:0004575">
    <property type="term" value="F:sucrose alpha-glucosidase activity"/>
    <property type="evidence" value="ECO:0007669"/>
    <property type="project" value="TreeGrafter"/>
</dbReference>
<dbReference type="GO" id="GO:0005737">
    <property type="term" value="C:cytoplasm"/>
    <property type="evidence" value="ECO:0007669"/>
    <property type="project" value="TreeGrafter"/>
</dbReference>
<organism evidence="10 11">
    <name type="scientific">Thomasclavelia spiroformis</name>
    <dbReference type="NCBI Taxonomy" id="29348"/>
    <lineage>
        <taxon>Bacteria</taxon>
        <taxon>Bacillati</taxon>
        <taxon>Bacillota</taxon>
        <taxon>Erysipelotrichia</taxon>
        <taxon>Erysipelotrichales</taxon>
        <taxon>Coprobacillaceae</taxon>
        <taxon>Thomasclavelia</taxon>
    </lineage>
</organism>
<dbReference type="Pfam" id="PF07554">
    <property type="entry name" value="FIVAR"/>
    <property type="match status" value="4"/>
</dbReference>
<dbReference type="Pfam" id="PF08244">
    <property type="entry name" value="Glyco_hydro_32C"/>
    <property type="match status" value="1"/>
</dbReference>
<feature type="domain" description="3-keto-alpha-glucoside-1,2-lyase/3-keto-2-hydroxy-glucal hydratase" evidence="7">
    <location>
        <begin position="236"/>
        <end position="398"/>
    </location>
</feature>
<dbReference type="InterPro" id="IPR001362">
    <property type="entry name" value="Glyco_hydro_32"/>
</dbReference>
<keyword evidence="3" id="KW-0326">Glycosidase</keyword>
<dbReference type="Gene3D" id="1.20.1270.70">
    <property type="entry name" value="Designed single chain three-helix bundle"/>
    <property type="match status" value="2"/>
</dbReference>
<keyword evidence="4" id="KW-0472">Membrane</keyword>
<evidence type="ECO:0000313" key="10">
    <source>
        <dbReference type="EMBL" id="MBS5587279.1"/>
    </source>
</evidence>
<dbReference type="InterPro" id="IPR008964">
    <property type="entry name" value="Invasin/intimin_cell_adhesion"/>
</dbReference>
<dbReference type="Pfam" id="PF07532">
    <property type="entry name" value="Big_4"/>
    <property type="match status" value="1"/>
</dbReference>
<dbReference type="Gene3D" id="1.20.1270.90">
    <property type="entry name" value="AF1782-like"/>
    <property type="match status" value="2"/>
</dbReference>
<feature type="signal peptide" evidence="5">
    <location>
        <begin position="1"/>
        <end position="24"/>
    </location>
</feature>